<evidence type="ECO:0000313" key="4">
    <source>
        <dbReference type="EMBL" id="QBI19983.1"/>
    </source>
</evidence>
<dbReference type="GO" id="GO:0004722">
    <property type="term" value="F:protein serine/threonine phosphatase activity"/>
    <property type="evidence" value="ECO:0007669"/>
    <property type="project" value="InterPro"/>
</dbReference>
<feature type="region of interest" description="Disordered" evidence="1">
    <location>
        <begin position="290"/>
        <end position="325"/>
    </location>
</feature>
<dbReference type="AlphaFoldDB" id="A0A411YFF9"/>
<dbReference type="RefSeq" id="WP_131154980.1">
    <property type="nucleotide sequence ID" value="NZ_CP036402.1"/>
</dbReference>
<dbReference type="SMART" id="SM00331">
    <property type="entry name" value="PP2C_SIG"/>
    <property type="match status" value="1"/>
</dbReference>
<accession>A0A411YFF9</accession>
<sequence>MQIEAHGQSDIGQVRAGNEDDYFVGRTVFAVADGMGGHVAGEVAAQTALEPIAALDQREFASDDEAEEALAEALQEANRQVVEKAEAEPSYRGMGTTLTAALWREDRLHVAHVGDSRAYLLRGQEPITQLTTDHTLVERLIREGRLTREEAETHPQRNVITRAIGNEVEVIVDTLPPLHLEDGDQILLCSDGLTGPVHDAEIAGALEGLSDAREAVATLIQRANEAGGPDNITVVLLRAHGTPDGSAAPVAASAVGDTSDPDATDTGTALATHGVDASTDTARMPVRQISTRTESGSDWASSMGRLGAPQGRGQRATGDIDSRKARSGRRGRVGVVGAWILGIIVLAAVIGGGAWLFIGTSYFVSDHEGEVAIFQGVDTEIAGQPLFRVVEDEDSERVPMDALPAWRQREVEAGLHARDLADARDILANLETERVDGDDGDDEAGDDADDGADDTQEGDDANADTRHVVFGTSSLDATARPSRIEQP</sequence>
<organism evidence="4 5">
    <name type="scientific">Egibacter rhizosphaerae</name>
    <dbReference type="NCBI Taxonomy" id="1670831"/>
    <lineage>
        <taxon>Bacteria</taxon>
        <taxon>Bacillati</taxon>
        <taxon>Actinomycetota</taxon>
        <taxon>Nitriliruptoria</taxon>
        <taxon>Egibacterales</taxon>
        <taxon>Egibacteraceae</taxon>
        <taxon>Egibacter</taxon>
    </lineage>
</organism>
<evidence type="ECO:0000256" key="1">
    <source>
        <dbReference type="SAM" id="MobiDB-lite"/>
    </source>
</evidence>
<dbReference type="InterPro" id="IPR036457">
    <property type="entry name" value="PPM-type-like_dom_sf"/>
</dbReference>
<feature type="region of interest" description="Disordered" evidence="1">
    <location>
        <begin position="431"/>
        <end position="487"/>
    </location>
</feature>
<feature type="compositionally biased region" description="Acidic residues" evidence="1">
    <location>
        <begin position="438"/>
        <end position="462"/>
    </location>
</feature>
<dbReference type="InterPro" id="IPR015655">
    <property type="entry name" value="PP2C"/>
</dbReference>
<dbReference type="SMART" id="SM00332">
    <property type="entry name" value="PP2Cc"/>
    <property type="match status" value="1"/>
</dbReference>
<dbReference type="PROSITE" id="PS51746">
    <property type="entry name" value="PPM_2"/>
    <property type="match status" value="1"/>
</dbReference>
<feature type="compositionally biased region" description="Polar residues" evidence="1">
    <location>
        <begin position="290"/>
        <end position="300"/>
    </location>
</feature>
<dbReference type="PANTHER" id="PTHR47992">
    <property type="entry name" value="PROTEIN PHOSPHATASE"/>
    <property type="match status" value="1"/>
</dbReference>
<dbReference type="Pfam" id="PF00481">
    <property type="entry name" value="PP2C"/>
    <property type="match status" value="1"/>
</dbReference>
<dbReference type="EMBL" id="CP036402">
    <property type="protein sequence ID" value="QBI19983.1"/>
    <property type="molecule type" value="Genomic_DNA"/>
</dbReference>
<dbReference type="KEGG" id="erz:ER308_10715"/>
<dbReference type="Gene3D" id="3.60.40.10">
    <property type="entry name" value="PPM-type phosphatase domain"/>
    <property type="match status" value="1"/>
</dbReference>
<protein>
    <submittedName>
        <fullName evidence="4">Stp1/IreP family PP2C-type Ser/Thr phosphatase</fullName>
    </submittedName>
</protein>
<evidence type="ECO:0000259" key="3">
    <source>
        <dbReference type="PROSITE" id="PS51746"/>
    </source>
</evidence>
<evidence type="ECO:0000313" key="5">
    <source>
        <dbReference type="Proteomes" id="UP000291469"/>
    </source>
</evidence>
<keyword evidence="2" id="KW-0472">Membrane</keyword>
<feature type="region of interest" description="Disordered" evidence="1">
    <location>
        <begin position="245"/>
        <end position="266"/>
    </location>
</feature>
<feature type="domain" description="PPM-type phosphatase" evidence="3">
    <location>
        <begin position="5"/>
        <end position="239"/>
    </location>
</feature>
<gene>
    <name evidence="4" type="ORF">ER308_10715</name>
</gene>
<proteinExistence type="predicted"/>
<dbReference type="NCBIfam" id="NF033484">
    <property type="entry name" value="Stp1_PP2C_phos"/>
    <property type="match status" value="1"/>
</dbReference>
<name>A0A411YFF9_9ACTN</name>
<dbReference type="OrthoDB" id="9801841at2"/>
<evidence type="ECO:0000256" key="2">
    <source>
        <dbReference type="SAM" id="Phobius"/>
    </source>
</evidence>
<dbReference type="CDD" id="cd00143">
    <property type="entry name" value="PP2Cc"/>
    <property type="match status" value="1"/>
</dbReference>
<keyword evidence="5" id="KW-1185">Reference proteome</keyword>
<feature type="transmembrane region" description="Helical" evidence="2">
    <location>
        <begin position="333"/>
        <end position="358"/>
    </location>
</feature>
<keyword evidence="2" id="KW-0812">Transmembrane</keyword>
<dbReference type="SUPFAM" id="SSF81606">
    <property type="entry name" value="PP2C-like"/>
    <property type="match status" value="1"/>
</dbReference>
<keyword evidence="2" id="KW-1133">Transmembrane helix</keyword>
<dbReference type="InterPro" id="IPR001932">
    <property type="entry name" value="PPM-type_phosphatase-like_dom"/>
</dbReference>
<dbReference type="Proteomes" id="UP000291469">
    <property type="component" value="Chromosome"/>
</dbReference>
<feature type="compositionally biased region" description="Low complexity" evidence="1">
    <location>
        <begin position="245"/>
        <end position="257"/>
    </location>
</feature>
<reference evidence="4 5" key="1">
    <citation type="submission" date="2019-01" db="EMBL/GenBank/DDBJ databases">
        <title>Egibacter rhizosphaerae EGI 80759T.</title>
        <authorList>
            <person name="Chen D.-D."/>
            <person name="Tian Y."/>
            <person name="Jiao J.-Y."/>
            <person name="Zhang X.-T."/>
            <person name="Zhang Y.-G."/>
            <person name="Zhang Y."/>
            <person name="Xiao M."/>
            <person name="Shu W.-S."/>
            <person name="Li W.-J."/>
        </authorList>
    </citation>
    <scope>NUCLEOTIDE SEQUENCE [LARGE SCALE GENOMIC DNA]</scope>
    <source>
        <strain evidence="4 5">EGI 80759</strain>
    </source>
</reference>